<dbReference type="GO" id="GO:0016020">
    <property type="term" value="C:membrane"/>
    <property type="evidence" value="ECO:0007669"/>
    <property type="project" value="UniProtKB-SubCell"/>
</dbReference>
<dbReference type="AlphaFoldDB" id="A0A8H7Q205"/>
<evidence type="ECO:0000256" key="5">
    <source>
        <dbReference type="ARBA" id="ARBA00022989"/>
    </source>
</evidence>
<evidence type="ECO:0000256" key="3">
    <source>
        <dbReference type="ARBA" id="ARBA00022679"/>
    </source>
</evidence>
<keyword evidence="2" id="KW-0444">Lipid biosynthesis</keyword>
<keyword evidence="12" id="KW-1185">Reference proteome</keyword>
<dbReference type="InterPro" id="IPR048254">
    <property type="entry name" value="CDP_ALCOHOL_P_TRANSF_CS"/>
</dbReference>
<dbReference type="PROSITE" id="PS00379">
    <property type="entry name" value="CDP_ALCOHOL_P_TRANSF"/>
    <property type="match status" value="1"/>
</dbReference>
<dbReference type="InterPro" id="IPR000462">
    <property type="entry name" value="CDP-OH_P_trans"/>
</dbReference>
<evidence type="ECO:0000256" key="8">
    <source>
        <dbReference type="ARBA" id="ARBA00023209"/>
    </source>
</evidence>
<keyword evidence="4" id="KW-0812">Transmembrane</keyword>
<keyword evidence="8" id="KW-0594">Phospholipid biosynthesis</keyword>
<evidence type="ECO:0000256" key="6">
    <source>
        <dbReference type="ARBA" id="ARBA00023098"/>
    </source>
</evidence>
<dbReference type="InterPro" id="IPR050324">
    <property type="entry name" value="CDP-alcohol_PTase-I"/>
</dbReference>
<dbReference type="GO" id="GO:0043337">
    <property type="term" value="F:cardiolipin synthase (CMP-forming)"/>
    <property type="evidence" value="ECO:0007669"/>
    <property type="project" value="TreeGrafter"/>
</dbReference>
<gene>
    <name evidence="11" type="ORF">INT43_000877</name>
</gene>
<dbReference type="InterPro" id="IPR043130">
    <property type="entry name" value="CDP-OH_PTrfase_TM_dom"/>
</dbReference>
<dbReference type="EMBL" id="JAEPQZ010000002">
    <property type="protein sequence ID" value="KAG2184964.1"/>
    <property type="molecule type" value="Genomic_DNA"/>
</dbReference>
<name>A0A8H7Q205_MORIS</name>
<evidence type="ECO:0008006" key="13">
    <source>
        <dbReference type="Google" id="ProtNLM"/>
    </source>
</evidence>
<evidence type="ECO:0000256" key="10">
    <source>
        <dbReference type="RuleBase" id="RU003750"/>
    </source>
</evidence>
<protein>
    <recommendedName>
        <fullName evidence="13">Cardiolipin synthase</fullName>
    </recommendedName>
</protein>
<comment type="subcellular location">
    <subcellularLocation>
        <location evidence="1">Membrane</location>
        <topology evidence="1">Multi-pass membrane protein</topology>
    </subcellularLocation>
</comment>
<keyword evidence="3 10" id="KW-0808">Transferase</keyword>
<dbReference type="Pfam" id="PF01066">
    <property type="entry name" value="CDP-OH_P_transf"/>
    <property type="match status" value="2"/>
</dbReference>
<accession>A0A8H7Q205</accession>
<keyword evidence="7" id="KW-0472">Membrane</keyword>
<dbReference type="OrthoDB" id="10020554at2759"/>
<dbReference type="PANTHER" id="PTHR14269:SF60">
    <property type="entry name" value="CARDIOLIPIN SYNTHASE (CMP-FORMING)"/>
    <property type="match status" value="1"/>
</dbReference>
<evidence type="ECO:0000256" key="2">
    <source>
        <dbReference type="ARBA" id="ARBA00022516"/>
    </source>
</evidence>
<dbReference type="PANTHER" id="PTHR14269">
    <property type="entry name" value="CDP-DIACYLGLYCEROL--GLYCEROL-3-PHOSPHATE 3-PHOSPHATIDYLTRANSFERASE-RELATED"/>
    <property type="match status" value="1"/>
</dbReference>
<proteinExistence type="inferred from homology"/>
<organism evidence="11 12">
    <name type="scientific">Mortierella isabellina</name>
    <name type="common">Filamentous fungus</name>
    <name type="synonym">Umbelopsis isabellina</name>
    <dbReference type="NCBI Taxonomy" id="91625"/>
    <lineage>
        <taxon>Eukaryota</taxon>
        <taxon>Fungi</taxon>
        <taxon>Fungi incertae sedis</taxon>
        <taxon>Mucoromycota</taxon>
        <taxon>Mucoromycotina</taxon>
        <taxon>Umbelopsidomycetes</taxon>
        <taxon>Umbelopsidales</taxon>
        <taxon>Umbelopsidaceae</taxon>
        <taxon>Umbelopsis</taxon>
    </lineage>
</organism>
<sequence length="247" mass="27246">MAESQPLLTILLTKLKTNIPTHENIYTIPNILTFSRLLASPYIGYLIVQGKYPLALGIFAVAGLTDMVSLPSLFWDGKFKKTGFPSLTLLAQIKLDGYIARKYNMKTVVGSIIDPMADKTLMTVLTVTLAMQDLLPVPLAAIILARDGGLVLSSFYYRYISLPPPKTFVRYWDFSIPSAEVRPTNISKANTALQLLLMGASLTSPVFDFPDTTLLTGLQWTVGVTTIWSGASYIYSKDAVRILNKKT</sequence>
<dbReference type="Gene3D" id="1.20.120.1760">
    <property type="match status" value="2"/>
</dbReference>
<reference evidence="11" key="1">
    <citation type="submission" date="2020-12" db="EMBL/GenBank/DDBJ databases">
        <title>Metabolic potential, ecology and presence of endohyphal bacteria is reflected in genomic diversity of Mucoromycotina.</title>
        <authorList>
            <person name="Muszewska A."/>
            <person name="Okrasinska A."/>
            <person name="Steczkiewicz K."/>
            <person name="Drgas O."/>
            <person name="Orlowska M."/>
            <person name="Perlinska-Lenart U."/>
            <person name="Aleksandrzak-Piekarczyk T."/>
            <person name="Szatraj K."/>
            <person name="Zielenkiewicz U."/>
            <person name="Pilsyk S."/>
            <person name="Malc E."/>
            <person name="Mieczkowski P."/>
            <person name="Kruszewska J.S."/>
            <person name="Biernat P."/>
            <person name="Pawlowska J."/>
        </authorList>
    </citation>
    <scope>NUCLEOTIDE SEQUENCE</scope>
    <source>
        <strain evidence="11">WA0000067209</strain>
    </source>
</reference>
<comment type="caution">
    <text evidence="11">The sequence shown here is derived from an EMBL/GenBank/DDBJ whole genome shotgun (WGS) entry which is preliminary data.</text>
</comment>
<evidence type="ECO:0000256" key="9">
    <source>
        <dbReference type="ARBA" id="ARBA00023264"/>
    </source>
</evidence>
<comment type="similarity">
    <text evidence="10">Belongs to the CDP-alcohol phosphatidyltransferase class-I family.</text>
</comment>
<evidence type="ECO:0000313" key="11">
    <source>
        <dbReference type="EMBL" id="KAG2184964.1"/>
    </source>
</evidence>
<dbReference type="GO" id="GO:0032049">
    <property type="term" value="P:cardiolipin biosynthetic process"/>
    <property type="evidence" value="ECO:0007669"/>
    <property type="project" value="TreeGrafter"/>
</dbReference>
<dbReference type="Proteomes" id="UP000654370">
    <property type="component" value="Unassembled WGS sequence"/>
</dbReference>
<evidence type="ECO:0000256" key="7">
    <source>
        <dbReference type="ARBA" id="ARBA00023136"/>
    </source>
</evidence>
<evidence type="ECO:0000313" key="12">
    <source>
        <dbReference type="Proteomes" id="UP000654370"/>
    </source>
</evidence>
<dbReference type="GO" id="GO:0005739">
    <property type="term" value="C:mitochondrion"/>
    <property type="evidence" value="ECO:0007669"/>
    <property type="project" value="TreeGrafter"/>
</dbReference>
<keyword evidence="5" id="KW-1133">Transmembrane helix</keyword>
<keyword evidence="9" id="KW-1208">Phospholipid metabolism</keyword>
<keyword evidence="6" id="KW-0443">Lipid metabolism</keyword>
<evidence type="ECO:0000256" key="1">
    <source>
        <dbReference type="ARBA" id="ARBA00004141"/>
    </source>
</evidence>
<evidence type="ECO:0000256" key="4">
    <source>
        <dbReference type="ARBA" id="ARBA00022692"/>
    </source>
</evidence>